<evidence type="ECO:0000313" key="4">
    <source>
        <dbReference type="Proteomes" id="UP000193355"/>
    </source>
</evidence>
<comment type="similarity">
    <text evidence="1">Belongs to the FlgD family.</text>
</comment>
<dbReference type="RefSeq" id="WP_085544553.1">
    <property type="nucleotide sequence ID" value="NZ_FXBB01000014.1"/>
</dbReference>
<keyword evidence="4" id="KW-1185">Reference proteome</keyword>
<dbReference type="STRING" id="561720.SAMN06275492_1142"/>
<dbReference type="Pfam" id="PF03963">
    <property type="entry name" value="FlgD"/>
    <property type="match status" value="1"/>
</dbReference>
<organism evidence="3 4">
    <name type="scientific">Dethiosulfovibrio salsuginis</name>
    <dbReference type="NCBI Taxonomy" id="561720"/>
    <lineage>
        <taxon>Bacteria</taxon>
        <taxon>Thermotogati</taxon>
        <taxon>Synergistota</taxon>
        <taxon>Synergistia</taxon>
        <taxon>Synergistales</taxon>
        <taxon>Dethiosulfovibrionaceae</taxon>
        <taxon>Dethiosulfovibrio</taxon>
    </lineage>
</organism>
<evidence type="ECO:0000256" key="1">
    <source>
        <dbReference type="ARBA" id="ARBA00010577"/>
    </source>
</evidence>
<name>A0A1X7JMY5_9BACT</name>
<evidence type="ECO:0000256" key="2">
    <source>
        <dbReference type="ARBA" id="ARBA00022795"/>
    </source>
</evidence>
<sequence>MTTVNPYSSVNAASSFTNQSREIKNAMDKDDFLKLYIEQLKNQDPMEPMDSNQMAAQFSQFSTVEQLINMNTTMEQMVSLQLGNAVGYIGFEVTYSANTIDDEGNVITEEKTGIVKSISHKNGSVILKMLDGSEAEMDRIISVQVPGTSDS</sequence>
<keyword evidence="3" id="KW-0966">Cell projection</keyword>
<dbReference type="InterPro" id="IPR005648">
    <property type="entry name" value="FlgD"/>
</dbReference>
<dbReference type="EMBL" id="FXBB01000014">
    <property type="protein sequence ID" value="SMG29451.1"/>
    <property type="molecule type" value="Genomic_DNA"/>
</dbReference>
<dbReference type="AlphaFoldDB" id="A0A1X7JMY5"/>
<reference evidence="4" key="1">
    <citation type="submission" date="2017-04" db="EMBL/GenBank/DDBJ databases">
        <authorList>
            <person name="Varghese N."/>
            <person name="Submissions S."/>
        </authorList>
    </citation>
    <scope>NUCLEOTIDE SEQUENCE [LARGE SCALE GENOMIC DNA]</scope>
    <source>
        <strain evidence="4">USBA 82</strain>
    </source>
</reference>
<dbReference type="GO" id="GO:0044781">
    <property type="term" value="P:bacterial-type flagellum organization"/>
    <property type="evidence" value="ECO:0007669"/>
    <property type="project" value="UniProtKB-KW"/>
</dbReference>
<keyword evidence="3" id="KW-0282">Flagellum</keyword>
<dbReference type="Proteomes" id="UP000193355">
    <property type="component" value="Unassembled WGS sequence"/>
</dbReference>
<evidence type="ECO:0000313" key="3">
    <source>
        <dbReference type="EMBL" id="SMG29451.1"/>
    </source>
</evidence>
<protein>
    <submittedName>
        <fullName evidence="3">Flagellar basal-body rod modification protein FlgD</fullName>
    </submittedName>
</protein>
<keyword evidence="2" id="KW-1005">Bacterial flagellum biogenesis</keyword>
<accession>A0A1X7JMY5</accession>
<gene>
    <name evidence="3" type="ORF">SAMN06275492_1142</name>
</gene>
<dbReference type="OrthoDB" id="280334at2"/>
<proteinExistence type="inferred from homology"/>
<keyword evidence="3" id="KW-0969">Cilium</keyword>